<comment type="catalytic activity">
    <reaction evidence="13">
        <text>(11R)-hydroxy-(5Z,8Z,12E,14Z)-eicosatetraenoate + NAD(+) = 11-oxo-(5Z,8Z,12E,14Z)-eicosatetraenoate + NADH + H(+)</text>
        <dbReference type="Rhea" id="RHEA:48640"/>
        <dbReference type="ChEBI" id="CHEBI:15378"/>
        <dbReference type="ChEBI" id="CHEBI:57540"/>
        <dbReference type="ChEBI" id="CHEBI:57945"/>
        <dbReference type="ChEBI" id="CHEBI:78836"/>
        <dbReference type="ChEBI" id="CHEBI:90697"/>
    </reaction>
    <physiologicalReaction direction="left-to-right" evidence="13">
        <dbReference type="Rhea" id="RHEA:48641"/>
    </physiologicalReaction>
</comment>
<comment type="catalytic activity">
    <reaction evidence="11">
        <text>14-hydroxy-(4Z,7Z,10Z,12E,16Z,19Z)-docosahexaenoate + NAD(+) = 14-oxo-(4Z,7Z,10Z,12E,16Z,19Z)-docosahexaenoate + NADH + H(+)</text>
        <dbReference type="Rhea" id="RHEA:48952"/>
        <dbReference type="ChEBI" id="CHEBI:15378"/>
        <dbReference type="ChEBI" id="CHEBI:57540"/>
        <dbReference type="ChEBI" id="CHEBI:57945"/>
        <dbReference type="ChEBI" id="CHEBI:90866"/>
        <dbReference type="ChEBI" id="CHEBI:90867"/>
    </reaction>
    <physiologicalReaction direction="left-to-right" evidence="11">
        <dbReference type="Rhea" id="RHEA:48953"/>
    </physiologicalReaction>
</comment>
<proteinExistence type="inferred from homology"/>
<protein>
    <recommendedName>
        <fullName evidence="5">15-hydroxyprostaglandin dehydrogenase [NAD(+)]</fullName>
        <ecNumber evidence="3">1.1.1.141</ecNumber>
        <ecNumber evidence="4">1.1.1.232</ecNumber>
    </recommendedName>
    <alternativeName>
        <fullName evidence="7">Eicosanoid/docosanoid dehydrogenase [NAD(+)]</fullName>
    </alternativeName>
    <alternativeName>
        <fullName evidence="6">Prostaglandin dehydrogenase 1</fullName>
    </alternativeName>
</protein>
<comment type="catalytic activity">
    <reaction evidence="14">
        <text>resolvin D1 + NAD(+) = 17-oxoresolvin D1 + NADH + H(+)</text>
        <dbReference type="Rhea" id="RHEA:50128"/>
        <dbReference type="ChEBI" id="CHEBI:15378"/>
        <dbReference type="ChEBI" id="CHEBI:57540"/>
        <dbReference type="ChEBI" id="CHEBI:57945"/>
        <dbReference type="ChEBI" id="CHEBI:132079"/>
        <dbReference type="ChEBI" id="CHEBI:132081"/>
    </reaction>
    <physiologicalReaction direction="left-to-right" evidence="14">
        <dbReference type="Rhea" id="RHEA:50129"/>
    </physiologicalReaction>
</comment>
<comment type="catalytic activity">
    <reaction evidence="16">
        <text>lipoxin A4 + NAD(+) = 15-oxo-(5S,6R)-dihydroxy-(7E,9E,11Z,13E)-eicosatetraenoate + NADH + H(+)</text>
        <dbReference type="Rhea" id="RHEA:41572"/>
        <dbReference type="ChEBI" id="CHEBI:15378"/>
        <dbReference type="ChEBI" id="CHEBI:57540"/>
        <dbReference type="ChEBI" id="CHEBI:57945"/>
        <dbReference type="ChEBI" id="CHEBI:67026"/>
        <dbReference type="ChEBI" id="CHEBI:78311"/>
    </reaction>
    <physiologicalReaction direction="left-to-right" evidence="16">
        <dbReference type="Rhea" id="RHEA:41573"/>
    </physiologicalReaction>
</comment>
<dbReference type="SUPFAM" id="SSF51735">
    <property type="entry name" value="NAD(P)-binding Rossmann-fold domains"/>
    <property type="match status" value="1"/>
</dbReference>
<evidence type="ECO:0000256" key="18">
    <source>
        <dbReference type="ARBA" id="ARBA00048739"/>
    </source>
</evidence>
<evidence type="ECO:0000256" key="12">
    <source>
        <dbReference type="ARBA" id="ARBA00048140"/>
    </source>
</evidence>
<dbReference type="EC" id="1.1.1.232" evidence="4"/>
<sequence>MEQSLNEKIVIVTGAASGIGAFVVKSLLHENVKHVAMLDVSEEAGTALQDELNSKYNNNKVTFIKCDVADKENLLKAYKVINDEIGYIDVVINNAGILDDSPDSYMTEININLASVITSSLYAWNKMHKEKGGKGGTIINVSSVVALSNAANVPIYSATKIGVLKFSTSLGNKLHYSRSGVRILCLCFGLTNTPLLRNVHKLFDTDAIGLITEDLQNYKSQSVESAAKAVIETYKQGDSGSVWISTSDKPAMDVTNAYDKSIEIFDSYVYS</sequence>
<evidence type="ECO:0000256" key="4">
    <source>
        <dbReference type="ARBA" id="ARBA00039060"/>
    </source>
</evidence>
<comment type="catalytic activity">
    <reaction evidence="15">
        <text>resolvin D2 + NAD(+) = 7-oxoresolvin D2 + NADH + H(+)</text>
        <dbReference type="Rhea" id="RHEA:53584"/>
        <dbReference type="ChEBI" id="CHEBI:15378"/>
        <dbReference type="ChEBI" id="CHEBI:57540"/>
        <dbReference type="ChEBI" id="CHEBI:57945"/>
        <dbReference type="ChEBI" id="CHEBI:133367"/>
        <dbReference type="ChEBI" id="CHEBI:137497"/>
    </reaction>
    <physiologicalReaction direction="left-to-right" evidence="15">
        <dbReference type="Rhea" id="RHEA:53585"/>
    </physiologicalReaction>
</comment>
<evidence type="ECO:0000256" key="7">
    <source>
        <dbReference type="ARBA" id="ARBA00042026"/>
    </source>
</evidence>
<evidence type="ECO:0000256" key="16">
    <source>
        <dbReference type="ARBA" id="ARBA00048535"/>
    </source>
</evidence>
<evidence type="ECO:0000256" key="11">
    <source>
        <dbReference type="ARBA" id="ARBA00048008"/>
    </source>
</evidence>
<comment type="catalytic activity">
    <reaction evidence="19">
        <text>resolvin D2 + NAD(+) = 16-oxoresolvin D2 + NADH + H(+)</text>
        <dbReference type="Rhea" id="RHEA:53588"/>
        <dbReference type="ChEBI" id="CHEBI:15378"/>
        <dbReference type="ChEBI" id="CHEBI:57540"/>
        <dbReference type="ChEBI" id="CHEBI:57945"/>
        <dbReference type="ChEBI" id="CHEBI:133367"/>
        <dbReference type="ChEBI" id="CHEBI:137498"/>
    </reaction>
    <physiologicalReaction direction="left-to-right" evidence="19">
        <dbReference type="Rhea" id="RHEA:53589"/>
    </physiologicalReaction>
</comment>
<evidence type="ECO:0000256" key="15">
    <source>
        <dbReference type="ARBA" id="ARBA00048393"/>
    </source>
</evidence>
<reference evidence="24" key="1">
    <citation type="submission" date="2025-08" db="UniProtKB">
        <authorList>
            <consortium name="RefSeq"/>
        </authorList>
    </citation>
    <scope>IDENTIFICATION</scope>
</reference>
<dbReference type="Gene3D" id="3.40.50.720">
    <property type="entry name" value="NAD(P)-binding Rossmann-like Domain"/>
    <property type="match status" value="1"/>
</dbReference>
<evidence type="ECO:0000256" key="3">
    <source>
        <dbReference type="ARBA" id="ARBA00038968"/>
    </source>
</evidence>
<evidence type="ECO:0000256" key="10">
    <source>
        <dbReference type="ARBA" id="ARBA00047672"/>
    </source>
</evidence>
<comment type="catalytic activity">
    <reaction evidence="9">
        <text>prostaglandin E1 + NAD(+) = 15-oxoprostaglandin E1 + NADH + H(+)</text>
        <dbReference type="Rhea" id="RHEA:16477"/>
        <dbReference type="ChEBI" id="CHEBI:15378"/>
        <dbReference type="ChEBI" id="CHEBI:57397"/>
        <dbReference type="ChEBI" id="CHEBI:57401"/>
        <dbReference type="ChEBI" id="CHEBI:57540"/>
        <dbReference type="ChEBI" id="CHEBI:57945"/>
    </reaction>
    <physiologicalReaction direction="left-to-right" evidence="9">
        <dbReference type="Rhea" id="RHEA:16478"/>
    </physiologicalReaction>
</comment>
<evidence type="ECO:0000256" key="2">
    <source>
        <dbReference type="ARBA" id="ARBA00023002"/>
    </source>
</evidence>
<keyword evidence="2" id="KW-0560">Oxidoreductase</keyword>
<dbReference type="PANTHER" id="PTHR44229:SF4">
    <property type="entry name" value="15-HYDROXYPROSTAGLANDIN DEHYDROGENASE [NAD(+)]"/>
    <property type="match status" value="1"/>
</dbReference>
<keyword evidence="23" id="KW-1185">Reference proteome</keyword>
<comment type="catalytic activity">
    <reaction evidence="10">
        <text>resolvin D1 + NAD(+) = 8-oxoresolvin D1 + NADH + H(+)</text>
        <dbReference type="Rhea" id="RHEA:50124"/>
        <dbReference type="ChEBI" id="CHEBI:15378"/>
        <dbReference type="ChEBI" id="CHEBI:57540"/>
        <dbReference type="ChEBI" id="CHEBI:57945"/>
        <dbReference type="ChEBI" id="CHEBI:132079"/>
        <dbReference type="ChEBI" id="CHEBI:132080"/>
    </reaction>
    <physiologicalReaction direction="left-to-right" evidence="10">
        <dbReference type="Rhea" id="RHEA:50125"/>
    </physiologicalReaction>
</comment>
<accession>A0ABM3LFF7</accession>
<evidence type="ECO:0000256" key="1">
    <source>
        <dbReference type="ARBA" id="ARBA00006484"/>
    </source>
</evidence>
<comment type="catalytic activity">
    <reaction evidence="17">
        <text>prostaglandin A1 + NAD(+) = 15-oxo-prostaglandin A1 + NADH + H(+)</text>
        <dbReference type="Rhea" id="RHEA:41263"/>
        <dbReference type="ChEBI" id="CHEBI:15378"/>
        <dbReference type="ChEBI" id="CHEBI:57398"/>
        <dbReference type="ChEBI" id="CHEBI:57540"/>
        <dbReference type="ChEBI" id="CHEBI:57945"/>
        <dbReference type="ChEBI" id="CHEBI:85072"/>
    </reaction>
    <physiologicalReaction direction="left-to-right" evidence="17">
        <dbReference type="Rhea" id="RHEA:41264"/>
    </physiologicalReaction>
</comment>
<evidence type="ECO:0000256" key="21">
    <source>
        <dbReference type="ARBA" id="ARBA00049188"/>
    </source>
</evidence>
<dbReference type="InterPro" id="IPR036291">
    <property type="entry name" value="NAD(P)-bd_dom_sf"/>
</dbReference>
<dbReference type="PRINTS" id="PR00081">
    <property type="entry name" value="GDHRDH"/>
</dbReference>
<dbReference type="Proteomes" id="UP001652582">
    <property type="component" value="Chromosome 5"/>
</dbReference>
<evidence type="ECO:0000313" key="23">
    <source>
        <dbReference type="Proteomes" id="UP001652582"/>
    </source>
</evidence>
<evidence type="ECO:0000256" key="6">
    <source>
        <dbReference type="ARBA" id="ARBA00041812"/>
    </source>
</evidence>
<name>A0ABM3LFF7_BICAN</name>
<comment type="catalytic activity">
    <reaction evidence="20">
        <text>(15S)-hydroxy-(5Z,8Z,11Z,13E)-eicosatetraenoate + NAD(+) = 15-oxo-(5Z,8Z,11Z,13E)-eicosatetraenoate + NADH + H(+)</text>
        <dbReference type="Rhea" id="RHEA:23260"/>
        <dbReference type="ChEBI" id="CHEBI:15378"/>
        <dbReference type="ChEBI" id="CHEBI:57409"/>
        <dbReference type="ChEBI" id="CHEBI:57410"/>
        <dbReference type="ChEBI" id="CHEBI:57540"/>
        <dbReference type="ChEBI" id="CHEBI:57945"/>
        <dbReference type="EC" id="1.1.1.232"/>
    </reaction>
    <physiologicalReaction direction="left-to-right" evidence="20">
        <dbReference type="Rhea" id="RHEA:23261"/>
    </physiologicalReaction>
</comment>
<evidence type="ECO:0000256" key="14">
    <source>
        <dbReference type="ARBA" id="ARBA00048170"/>
    </source>
</evidence>
<organism evidence="23 24">
    <name type="scientific">Bicyclus anynana</name>
    <name type="common">Squinting bush brown butterfly</name>
    <dbReference type="NCBI Taxonomy" id="110368"/>
    <lineage>
        <taxon>Eukaryota</taxon>
        <taxon>Metazoa</taxon>
        <taxon>Ecdysozoa</taxon>
        <taxon>Arthropoda</taxon>
        <taxon>Hexapoda</taxon>
        <taxon>Insecta</taxon>
        <taxon>Pterygota</taxon>
        <taxon>Neoptera</taxon>
        <taxon>Endopterygota</taxon>
        <taxon>Lepidoptera</taxon>
        <taxon>Glossata</taxon>
        <taxon>Ditrysia</taxon>
        <taxon>Papilionoidea</taxon>
        <taxon>Nymphalidae</taxon>
        <taxon>Satyrinae</taxon>
        <taxon>Satyrini</taxon>
        <taxon>Mycalesina</taxon>
        <taxon>Bicyclus</taxon>
    </lineage>
</organism>
<evidence type="ECO:0000256" key="8">
    <source>
        <dbReference type="ARBA" id="ARBA00045705"/>
    </source>
</evidence>
<dbReference type="RefSeq" id="XP_052737808.1">
    <property type="nucleotide sequence ID" value="XM_052881848.1"/>
</dbReference>
<dbReference type="GeneID" id="128198123"/>
<dbReference type="Pfam" id="PF00106">
    <property type="entry name" value="adh_short"/>
    <property type="match status" value="1"/>
</dbReference>
<comment type="function">
    <text evidence="8">Catalyzes the NAD-dependent dehydrogenation (oxidation) of a broad array of hydroxylated polyunsaturated fatty acids (mainly eicosanoids and docosanoids, including prostaglandins, lipoxins and resolvins), yielding their corresponding keto (oxo) metabolites. Decreases the levels of the pro-proliferative prostaglandins such as prostaglandin E2 (whose activity is increased in cancer because of an increase in the expression of cyclooxygenase 2) and generates oxo-fatty acid products that can profoundly influence cell function by abrogating pro-inflammatory cytokine expression. Converts resolvins E1, D1 and D2 to their oxo products, which represents a mode of resolvin inactivation. Resolvin E1 plays important roles during the resolution phase of acute inflammation, while resolvins D1 and D2 have a unique role in obesity-induced adipose inflammation.</text>
</comment>
<evidence type="ECO:0000256" key="5">
    <source>
        <dbReference type="ARBA" id="ARBA00040276"/>
    </source>
</evidence>
<evidence type="ECO:0000313" key="24">
    <source>
        <dbReference type="RefSeq" id="XP_052737808.1"/>
    </source>
</evidence>
<dbReference type="PRINTS" id="PR00080">
    <property type="entry name" value="SDRFAMILY"/>
</dbReference>
<dbReference type="PANTHER" id="PTHR44229">
    <property type="entry name" value="15-HYDROXYPROSTAGLANDIN DEHYDROGENASE [NAD(+)]"/>
    <property type="match status" value="1"/>
</dbReference>
<comment type="catalytic activity">
    <reaction evidence="21">
        <text>resolvin E1 + NAD(+) = 18-oxo-resolvin E1 + NADH + H(+)</text>
        <dbReference type="Rhea" id="RHEA:49244"/>
        <dbReference type="ChEBI" id="CHEBI:15378"/>
        <dbReference type="ChEBI" id="CHEBI:57540"/>
        <dbReference type="ChEBI" id="CHEBI:57945"/>
        <dbReference type="ChEBI" id="CHEBI:91000"/>
        <dbReference type="ChEBI" id="CHEBI:91001"/>
    </reaction>
    <physiologicalReaction direction="left-to-right" evidence="21">
        <dbReference type="Rhea" id="RHEA:49245"/>
    </physiologicalReaction>
</comment>
<dbReference type="EC" id="1.1.1.141" evidence="3"/>
<evidence type="ECO:0000256" key="19">
    <source>
        <dbReference type="ARBA" id="ARBA00048921"/>
    </source>
</evidence>
<comment type="similarity">
    <text evidence="1 22">Belongs to the short-chain dehydrogenases/reductases (SDR) family.</text>
</comment>
<evidence type="ECO:0000256" key="9">
    <source>
        <dbReference type="ARBA" id="ARBA00047325"/>
    </source>
</evidence>
<evidence type="ECO:0000256" key="17">
    <source>
        <dbReference type="ARBA" id="ARBA00048611"/>
    </source>
</evidence>
<comment type="catalytic activity">
    <reaction evidence="12">
        <text>15-oxo-(5S,6R)-dihydroxy-(7E,9E,11Z)-eicosatrienoate + NADH + H(+) = (5S,6R,15S)-trihydroxy-(7E,9E,11Z)-eicosatrienoate + NAD(+)</text>
        <dbReference type="Rhea" id="RHEA:41596"/>
        <dbReference type="ChEBI" id="CHEBI:15378"/>
        <dbReference type="ChEBI" id="CHEBI:57540"/>
        <dbReference type="ChEBI" id="CHEBI:57945"/>
        <dbReference type="ChEBI" id="CHEBI:78325"/>
        <dbReference type="ChEBI" id="CHEBI:78329"/>
    </reaction>
    <physiologicalReaction direction="left-to-right" evidence="12">
        <dbReference type="Rhea" id="RHEA:41597"/>
    </physiologicalReaction>
</comment>
<evidence type="ECO:0000256" key="22">
    <source>
        <dbReference type="RuleBase" id="RU000363"/>
    </source>
</evidence>
<comment type="catalytic activity">
    <reaction evidence="18">
        <text>prostaglandin E2 + NAD(+) = 15-oxoprostaglandin E2 + NADH + H(+)</text>
        <dbReference type="Rhea" id="RHEA:11876"/>
        <dbReference type="ChEBI" id="CHEBI:15378"/>
        <dbReference type="ChEBI" id="CHEBI:57400"/>
        <dbReference type="ChEBI" id="CHEBI:57540"/>
        <dbReference type="ChEBI" id="CHEBI:57945"/>
        <dbReference type="ChEBI" id="CHEBI:606564"/>
        <dbReference type="EC" id="1.1.1.141"/>
    </reaction>
    <physiologicalReaction direction="left-to-right" evidence="18">
        <dbReference type="Rhea" id="RHEA:11877"/>
    </physiologicalReaction>
</comment>
<evidence type="ECO:0000256" key="20">
    <source>
        <dbReference type="ARBA" id="ARBA00049151"/>
    </source>
</evidence>
<gene>
    <name evidence="24" type="primary">LOC128198123</name>
</gene>
<dbReference type="InterPro" id="IPR002347">
    <property type="entry name" value="SDR_fam"/>
</dbReference>
<evidence type="ECO:0000256" key="13">
    <source>
        <dbReference type="ARBA" id="ARBA00048144"/>
    </source>
</evidence>